<gene>
    <name evidence="1" type="ORF">MCB1EB_1745</name>
</gene>
<protein>
    <submittedName>
        <fullName evidence="1">Uncharacterized protein</fullName>
    </submittedName>
</protein>
<dbReference type="InterPro" id="IPR013393">
    <property type="entry name" value="T3SS_HrpB4"/>
</dbReference>
<dbReference type="KEGG" id="mcys:MCB1EB_1745"/>
<evidence type="ECO:0000313" key="1">
    <source>
        <dbReference type="EMBL" id="BBE09906.1"/>
    </source>
</evidence>
<dbReference type="RefSeq" id="WP_052394021.1">
    <property type="nucleotide sequence ID" value="NZ_AP018150.1"/>
</dbReference>
<name>A0A2Z6EWW3_9BURK</name>
<evidence type="ECO:0000313" key="2">
    <source>
        <dbReference type="Proteomes" id="UP000282597"/>
    </source>
</evidence>
<proteinExistence type="predicted"/>
<dbReference type="EMBL" id="AP018150">
    <property type="protein sequence ID" value="BBE09906.1"/>
    <property type="molecule type" value="Genomic_DNA"/>
</dbReference>
<dbReference type="AlphaFoldDB" id="A0A2Z6EWW3"/>
<sequence length="229" mass="25557">MAAQDSLLATHQEYAALIAAYSRNLAVLPRYIHASWWGGLAKLVVLGYQGEGLKCTRALFALADMKLPRLEDFQGLSGKLGALASPHALQCFRLRALAFRRSELRHSIDRKSRALLRTWLDAAELDQLMALPGSPQTALLERSFEMKPLIALQQAELEWEGLCLFGRDRIWAPTGPFAWLKMHFPREQAPLPWVMATCKQDGGIDTRFDPNGSEAVLAMLPDLNGEELC</sequence>
<dbReference type="Pfam" id="PF09502">
    <property type="entry name" value="HrpB4"/>
    <property type="match status" value="1"/>
</dbReference>
<organism evidence="1 2">
    <name type="scientific">Mycoavidus cysteinexigens</name>
    <dbReference type="NCBI Taxonomy" id="1553431"/>
    <lineage>
        <taxon>Bacteria</taxon>
        <taxon>Pseudomonadati</taxon>
        <taxon>Pseudomonadota</taxon>
        <taxon>Betaproteobacteria</taxon>
        <taxon>Burkholderiales</taxon>
        <taxon>Burkholderiaceae</taxon>
        <taxon>Mycoavidus</taxon>
    </lineage>
</organism>
<dbReference type="Proteomes" id="UP000282597">
    <property type="component" value="Chromosome"/>
</dbReference>
<reference evidence="1 2" key="1">
    <citation type="journal article" date="2018" name="Microbes Environ.">
        <title>Comparative Genomic Insights into Endofungal Lifestyles of Two Bacterial Endosymbionts, Mycoavidus cysteinexigens and Burkholderia rhizoxinica.</title>
        <authorList>
            <person name="Sharmin D."/>
            <person name="Guo Y."/>
            <person name="Nishizawa T."/>
            <person name="Ohshima S."/>
            <person name="Sato Y."/>
            <person name="Takashima Y."/>
            <person name="Narisawa K."/>
            <person name="Ohta H."/>
        </authorList>
    </citation>
    <scope>NUCLEOTIDE SEQUENCE [LARGE SCALE GENOMIC DNA]</scope>
    <source>
        <strain evidence="1 2">B1-EB</strain>
    </source>
</reference>
<keyword evidence="2" id="KW-1185">Reference proteome</keyword>
<accession>A0A2Z6EWW3</accession>